<evidence type="ECO:0000313" key="4">
    <source>
        <dbReference type="Proteomes" id="UP000714817"/>
    </source>
</evidence>
<reference evidence="3" key="1">
    <citation type="submission" date="2020-04" db="EMBL/GenBank/DDBJ databases">
        <authorList>
            <person name="Zhang T."/>
        </authorList>
    </citation>
    <scope>NUCLEOTIDE SEQUENCE</scope>
    <source>
        <strain evidence="3">HKST-UBA80</strain>
    </source>
</reference>
<keyword evidence="3" id="KW-0328">Glycosyltransferase</keyword>
<dbReference type="GO" id="GO:0016757">
    <property type="term" value="F:glycosyltransferase activity"/>
    <property type="evidence" value="ECO:0007669"/>
    <property type="project" value="UniProtKB-KW"/>
</dbReference>
<dbReference type="PANTHER" id="PTHR12526">
    <property type="entry name" value="GLYCOSYLTRANSFERASE"/>
    <property type="match status" value="1"/>
</dbReference>
<sequence length="385" mass="43788">MKILYTLDSANIGGMEKYVLDLAEGMMSRGHEVHIWCRQGPLAKIYQNAGAVVVPVEVKYDIDPLYIYRQIKYIKKHNIQVVHCNELRAVANTLIASRLAGVRCRISHIHTPYSQWQVPVYKRKIYSICYAMAVRLLSSSEIALTNETLKVKLEEGIPLSKLKIIGNSVNFDALKLNESQKNKYRAEILKKHGLPEDIFIIGNISRLTEEKGHRFLVSAFANLLESHPELSKSHLLVAGGGYLQESLEQQAKDLGISNKVTFTGRFIEEDKIKYLASFDMFIFPTLAEGFGIVLIEAMYMYIPLICSDLPVLKEVSKGTVKYFESGNSEDLCVKMYELFHSLDGLNTKERVVAAHTVVRKNYSLEDFVSSYEDLYKKCVRKKESE</sequence>
<name>A0A955E0G2_UNCKA</name>
<dbReference type="Gene3D" id="3.40.50.2000">
    <property type="entry name" value="Glycogen Phosphorylase B"/>
    <property type="match status" value="2"/>
</dbReference>
<comment type="caution">
    <text evidence="3">The sequence shown here is derived from an EMBL/GenBank/DDBJ whole genome shotgun (WGS) entry which is preliminary data.</text>
</comment>
<protein>
    <submittedName>
        <fullName evidence="3">Glycosyltransferase</fullName>
        <ecNumber evidence="3">2.4.-.-</ecNumber>
    </submittedName>
</protein>
<proteinExistence type="predicted"/>
<feature type="domain" description="Glycosyltransferase subfamily 4-like N-terminal" evidence="2">
    <location>
        <begin position="12"/>
        <end position="171"/>
    </location>
</feature>
<dbReference type="Proteomes" id="UP000714817">
    <property type="component" value="Unassembled WGS sequence"/>
</dbReference>
<accession>A0A955E0G2</accession>
<dbReference type="InterPro" id="IPR001296">
    <property type="entry name" value="Glyco_trans_1"/>
</dbReference>
<dbReference type="InterPro" id="IPR028098">
    <property type="entry name" value="Glyco_trans_4-like_N"/>
</dbReference>
<dbReference type="EC" id="2.4.-.-" evidence="3"/>
<evidence type="ECO:0000259" key="1">
    <source>
        <dbReference type="Pfam" id="PF00534"/>
    </source>
</evidence>
<reference evidence="3" key="2">
    <citation type="journal article" date="2021" name="Microbiome">
        <title>Successional dynamics and alternative stable states in a saline activated sludge microbial community over 9 years.</title>
        <authorList>
            <person name="Wang Y."/>
            <person name="Ye J."/>
            <person name="Ju F."/>
            <person name="Liu L."/>
            <person name="Boyd J.A."/>
            <person name="Deng Y."/>
            <person name="Parks D.H."/>
            <person name="Jiang X."/>
            <person name="Yin X."/>
            <person name="Woodcroft B.J."/>
            <person name="Tyson G.W."/>
            <person name="Hugenholtz P."/>
            <person name="Polz M.F."/>
            <person name="Zhang T."/>
        </authorList>
    </citation>
    <scope>NUCLEOTIDE SEQUENCE</scope>
    <source>
        <strain evidence="3">HKST-UBA80</strain>
    </source>
</reference>
<dbReference type="Pfam" id="PF13439">
    <property type="entry name" value="Glyco_transf_4"/>
    <property type="match status" value="1"/>
</dbReference>
<feature type="domain" description="Glycosyl transferase family 1" evidence="1">
    <location>
        <begin position="186"/>
        <end position="331"/>
    </location>
</feature>
<organism evidence="3 4">
    <name type="scientific">candidate division WWE3 bacterium</name>
    <dbReference type="NCBI Taxonomy" id="2053526"/>
    <lineage>
        <taxon>Bacteria</taxon>
        <taxon>Katanobacteria</taxon>
    </lineage>
</organism>
<dbReference type="SUPFAM" id="SSF53756">
    <property type="entry name" value="UDP-Glycosyltransferase/glycogen phosphorylase"/>
    <property type="match status" value="1"/>
</dbReference>
<gene>
    <name evidence="3" type="ORF">KDA10_00865</name>
</gene>
<dbReference type="AlphaFoldDB" id="A0A955E0G2"/>
<evidence type="ECO:0000313" key="3">
    <source>
        <dbReference type="EMBL" id="MCA9301903.1"/>
    </source>
</evidence>
<dbReference type="EMBL" id="JAGQNY010000003">
    <property type="protein sequence ID" value="MCA9301903.1"/>
    <property type="molecule type" value="Genomic_DNA"/>
</dbReference>
<evidence type="ECO:0000259" key="2">
    <source>
        <dbReference type="Pfam" id="PF13439"/>
    </source>
</evidence>
<dbReference type="Pfam" id="PF00534">
    <property type="entry name" value="Glycos_transf_1"/>
    <property type="match status" value="1"/>
</dbReference>
<keyword evidence="3" id="KW-0808">Transferase</keyword>